<evidence type="ECO:0000256" key="2">
    <source>
        <dbReference type="ARBA" id="ARBA00008684"/>
    </source>
</evidence>
<evidence type="ECO:0000259" key="20">
    <source>
        <dbReference type="PROSITE" id="PS50011"/>
    </source>
</evidence>
<dbReference type="EC" id="2.7.11.1" evidence="3"/>
<keyword evidence="6" id="KW-0808">Transferase</keyword>
<feature type="domain" description="Protein kinase" evidence="20">
    <location>
        <begin position="196"/>
        <end position="473"/>
    </location>
</feature>
<comment type="subcellular location">
    <subcellularLocation>
        <location evidence="1">Membrane</location>
        <topology evidence="1">Single-pass type I membrane protein</topology>
    </subcellularLocation>
</comment>
<dbReference type="FunFam" id="3.30.200.20:FF:000015">
    <property type="entry name" value="Somatic embryogenesis receptor kinase 1"/>
    <property type="match status" value="1"/>
</dbReference>
<sequence>MLLELITEQKAFDLSRLSDNDDVMLLDLVKKFIKENKLELLVDPDLQNNYVEAEMEQLIQVALFCTEDSPDYRPKMSEVVRMIGSVGLAERWDEWQKIEIPVQELVPKYLSPCSASIFDSTLNLHAIELSGPKQLLEELLPGASPISAMALSCWCCRGPRILSFEGDPKVHPDPDSDVSQLRRFSLEELQIATDYFSNENFLGRGGFGKVYRGQLEDGLLIAVKRLEREPTPGGELQFQTTTEIINMAMHRNVIRLCGFCMTHSERLLVYPYMANGSVASHLRERAPSQPALNWPTRKRIALGSARGLSYLHDECNPRIIHRDVKAANILLDEEFEAVLGDFGLAKLIDYNDTHITTDVCGTVGHIAPEYLYTGICSEKTDVFGYGIMLLELITGQRAFELAWIAAGDDLLLLDWVKVLLKQNKLEELVDPDLQGDYSQTEMEQLIKVALLCTQGSPLYRPKMSEVTRMLEGYGLTERWNEWQETESSDMELGLSFQPVSDYIVDSTELLAAIELSGPR</sequence>
<accession>B9RTW8</accession>
<evidence type="ECO:0000256" key="19">
    <source>
        <dbReference type="PROSITE-ProRule" id="PRU10141"/>
    </source>
</evidence>
<keyword evidence="16" id="KW-0325">Glycoprotein</keyword>
<evidence type="ECO:0000256" key="1">
    <source>
        <dbReference type="ARBA" id="ARBA00004479"/>
    </source>
</evidence>
<keyword evidence="9" id="KW-0677">Repeat</keyword>
<dbReference type="PANTHER" id="PTHR48006:SF102">
    <property type="entry name" value="LEUCINE-RICH REPEAT-CONTAINING PROTEIN DDB_G0281931-RELATED"/>
    <property type="match status" value="1"/>
</dbReference>
<evidence type="ECO:0000256" key="8">
    <source>
        <dbReference type="ARBA" id="ARBA00022729"/>
    </source>
</evidence>
<evidence type="ECO:0000256" key="9">
    <source>
        <dbReference type="ARBA" id="ARBA00022737"/>
    </source>
</evidence>
<evidence type="ECO:0000256" key="5">
    <source>
        <dbReference type="ARBA" id="ARBA00022614"/>
    </source>
</evidence>
<evidence type="ECO:0000256" key="13">
    <source>
        <dbReference type="ARBA" id="ARBA00022989"/>
    </source>
</evidence>
<dbReference type="GO" id="GO:0004674">
    <property type="term" value="F:protein serine/threonine kinase activity"/>
    <property type="evidence" value="ECO:0007669"/>
    <property type="project" value="UniProtKB-KW"/>
</dbReference>
<evidence type="ECO:0000256" key="7">
    <source>
        <dbReference type="ARBA" id="ARBA00022692"/>
    </source>
</evidence>
<keyword evidence="4" id="KW-0723">Serine/threonine-protein kinase</keyword>
<protein>
    <recommendedName>
        <fullName evidence="3">non-specific serine/threonine protein kinase</fullName>
        <ecNumber evidence="3">2.7.11.1</ecNumber>
    </recommendedName>
</protein>
<dbReference type="InterPro" id="IPR017441">
    <property type="entry name" value="Protein_kinase_ATP_BS"/>
</dbReference>
<evidence type="ECO:0000256" key="11">
    <source>
        <dbReference type="ARBA" id="ARBA00022777"/>
    </source>
</evidence>
<proteinExistence type="inferred from homology"/>
<keyword evidence="10 19" id="KW-0547">Nucleotide-binding</keyword>
<evidence type="ECO:0000313" key="22">
    <source>
        <dbReference type="Proteomes" id="UP000008311"/>
    </source>
</evidence>
<evidence type="ECO:0000256" key="10">
    <source>
        <dbReference type="ARBA" id="ARBA00022741"/>
    </source>
</evidence>
<dbReference type="GO" id="GO:0005524">
    <property type="term" value="F:ATP binding"/>
    <property type="evidence" value="ECO:0007669"/>
    <property type="project" value="UniProtKB-UniRule"/>
</dbReference>
<keyword evidence="5" id="KW-0433">Leucine-rich repeat</keyword>
<dbReference type="eggNOG" id="ENOG502QQ7B">
    <property type="taxonomic scope" value="Eukaryota"/>
</dbReference>
<dbReference type="FunFam" id="1.10.510.10:FF:000016">
    <property type="entry name" value="Somatic embryogenesis receptor-like kinase 1"/>
    <property type="match status" value="1"/>
</dbReference>
<evidence type="ECO:0000256" key="12">
    <source>
        <dbReference type="ARBA" id="ARBA00022840"/>
    </source>
</evidence>
<keyword evidence="11" id="KW-0418">Kinase</keyword>
<reference evidence="22" key="1">
    <citation type="journal article" date="2010" name="Nat. Biotechnol.">
        <title>Draft genome sequence of the oilseed species Ricinus communis.</title>
        <authorList>
            <person name="Chan A.P."/>
            <person name="Crabtree J."/>
            <person name="Zhao Q."/>
            <person name="Lorenzi H."/>
            <person name="Orvis J."/>
            <person name="Puiu D."/>
            <person name="Melake-Berhan A."/>
            <person name="Jones K.M."/>
            <person name="Redman J."/>
            <person name="Chen G."/>
            <person name="Cahoon E.B."/>
            <person name="Gedil M."/>
            <person name="Stanke M."/>
            <person name="Haas B.J."/>
            <person name="Wortman J.R."/>
            <person name="Fraser-Liggett C.M."/>
            <person name="Ravel J."/>
            <person name="Rabinowicz P.D."/>
        </authorList>
    </citation>
    <scope>NUCLEOTIDE SEQUENCE [LARGE SCALE GENOMIC DNA]</scope>
    <source>
        <strain evidence="22">cv. Hale</strain>
    </source>
</reference>
<organism evidence="21 22">
    <name type="scientific">Ricinus communis</name>
    <name type="common">Castor bean</name>
    <dbReference type="NCBI Taxonomy" id="3988"/>
    <lineage>
        <taxon>Eukaryota</taxon>
        <taxon>Viridiplantae</taxon>
        <taxon>Streptophyta</taxon>
        <taxon>Embryophyta</taxon>
        <taxon>Tracheophyta</taxon>
        <taxon>Spermatophyta</taxon>
        <taxon>Magnoliopsida</taxon>
        <taxon>eudicotyledons</taxon>
        <taxon>Gunneridae</taxon>
        <taxon>Pentapetalae</taxon>
        <taxon>rosids</taxon>
        <taxon>fabids</taxon>
        <taxon>Malpighiales</taxon>
        <taxon>Euphorbiaceae</taxon>
        <taxon>Acalyphoideae</taxon>
        <taxon>Acalypheae</taxon>
        <taxon>Ricinus</taxon>
    </lineage>
</organism>
<dbReference type="InterPro" id="IPR000719">
    <property type="entry name" value="Prot_kinase_dom"/>
</dbReference>
<evidence type="ECO:0000256" key="3">
    <source>
        <dbReference type="ARBA" id="ARBA00012513"/>
    </source>
</evidence>
<feature type="binding site" evidence="19">
    <location>
        <position position="224"/>
    </location>
    <ligand>
        <name>ATP</name>
        <dbReference type="ChEBI" id="CHEBI:30616"/>
    </ligand>
</feature>
<evidence type="ECO:0000256" key="6">
    <source>
        <dbReference type="ARBA" id="ARBA00022679"/>
    </source>
</evidence>
<comment type="similarity">
    <text evidence="2">Belongs to the protein kinase superfamily. Ser/Thr protein kinase family.</text>
</comment>
<dbReference type="PROSITE" id="PS00108">
    <property type="entry name" value="PROTEIN_KINASE_ST"/>
    <property type="match status" value="1"/>
</dbReference>
<name>B9RTW8_RICCO</name>
<keyword evidence="12 19" id="KW-0067">ATP-binding</keyword>
<dbReference type="AlphaFoldDB" id="B9RTW8"/>
<dbReference type="InterPro" id="IPR011009">
    <property type="entry name" value="Kinase-like_dom_sf"/>
</dbReference>
<dbReference type="EMBL" id="EQ973814">
    <property type="protein sequence ID" value="EEF45350.1"/>
    <property type="molecule type" value="Genomic_DNA"/>
</dbReference>
<comment type="catalytic activity">
    <reaction evidence="18">
        <text>L-seryl-[protein] + ATP = O-phospho-L-seryl-[protein] + ADP + H(+)</text>
        <dbReference type="Rhea" id="RHEA:17989"/>
        <dbReference type="Rhea" id="RHEA-COMP:9863"/>
        <dbReference type="Rhea" id="RHEA-COMP:11604"/>
        <dbReference type="ChEBI" id="CHEBI:15378"/>
        <dbReference type="ChEBI" id="CHEBI:29999"/>
        <dbReference type="ChEBI" id="CHEBI:30616"/>
        <dbReference type="ChEBI" id="CHEBI:83421"/>
        <dbReference type="ChEBI" id="CHEBI:456216"/>
        <dbReference type="EC" id="2.7.11.1"/>
    </reaction>
</comment>
<gene>
    <name evidence="21" type="ORF">RCOM_0913550</name>
</gene>
<dbReference type="GO" id="GO:0016020">
    <property type="term" value="C:membrane"/>
    <property type="evidence" value="ECO:0007669"/>
    <property type="project" value="UniProtKB-SubCell"/>
</dbReference>
<comment type="catalytic activity">
    <reaction evidence="17">
        <text>L-threonyl-[protein] + ATP = O-phospho-L-threonyl-[protein] + ADP + H(+)</text>
        <dbReference type="Rhea" id="RHEA:46608"/>
        <dbReference type="Rhea" id="RHEA-COMP:11060"/>
        <dbReference type="Rhea" id="RHEA-COMP:11605"/>
        <dbReference type="ChEBI" id="CHEBI:15378"/>
        <dbReference type="ChEBI" id="CHEBI:30013"/>
        <dbReference type="ChEBI" id="CHEBI:30616"/>
        <dbReference type="ChEBI" id="CHEBI:61977"/>
        <dbReference type="ChEBI" id="CHEBI:456216"/>
        <dbReference type="EC" id="2.7.11.1"/>
    </reaction>
</comment>
<evidence type="ECO:0000256" key="15">
    <source>
        <dbReference type="ARBA" id="ARBA00023170"/>
    </source>
</evidence>
<dbReference type="InterPro" id="IPR051824">
    <property type="entry name" value="LRR_Rcpt-Like_S/T_Kinase"/>
</dbReference>
<evidence type="ECO:0000313" key="21">
    <source>
        <dbReference type="EMBL" id="EEF45350.1"/>
    </source>
</evidence>
<evidence type="ECO:0000256" key="4">
    <source>
        <dbReference type="ARBA" id="ARBA00022527"/>
    </source>
</evidence>
<dbReference type="SMART" id="SM00220">
    <property type="entry name" value="S_TKc"/>
    <property type="match status" value="1"/>
</dbReference>
<keyword evidence="7" id="KW-0812">Transmembrane</keyword>
<dbReference type="Proteomes" id="UP000008311">
    <property type="component" value="Unassembled WGS sequence"/>
</dbReference>
<dbReference type="PROSITE" id="PS00107">
    <property type="entry name" value="PROTEIN_KINASE_ATP"/>
    <property type="match status" value="1"/>
</dbReference>
<dbReference type="PROSITE" id="PS50011">
    <property type="entry name" value="PROTEIN_KINASE_DOM"/>
    <property type="match status" value="1"/>
</dbReference>
<dbReference type="SUPFAM" id="SSF56112">
    <property type="entry name" value="Protein kinase-like (PK-like)"/>
    <property type="match status" value="2"/>
</dbReference>
<keyword evidence="14" id="KW-0472">Membrane</keyword>
<dbReference type="Gene3D" id="3.30.200.20">
    <property type="entry name" value="Phosphorylase Kinase, domain 1"/>
    <property type="match status" value="1"/>
</dbReference>
<evidence type="ECO:0000256" key="17">
    <source>
        <dbReference type="ARBA" id="ARBA00047899"/>
    </source>
</evidence>
<dbReference type="PANTHER" id="PTHR48006">
    <property type="entry name" value="LEUCINE-RICH REPEAT-CONTAINING PROTEIN DDB_G0281931-RELATED"/>
    <property type="match status" value="1"/>
</dbReference>
<dbReference type="Gene3D" id="1.10.510.10">
    <property type="entry name" value="Transferase(Phosphotransferase) domain 1"/>
    <property type="match status" value="2"/>
</dbReference>
<keyword evidence="15" id="KW-0675">Receptor</keyword>
<dbReference type="InterPro" id="IPR001245">
    <property type="entry name" value="Ser-Thr/Tyr_kinase_cat_dom"/>
</dbReference>
<keyword evidence="13" id="KW-1133">Transmembrane helix</keyword>
<dbReference type="Pfam" id="PF07714">
    <property type="entry name" value="PK_Tyr_Ser-Thr"/>
    <property type="match status" value="1"/>
</dbReference>
<keyword evidence="8" id="KW-0732">Signal</keyword>
<dbReference type="InterPro" id="IPR008271">
    <property type="entry name" value="Ser/Thr_kinase_AS"/>
</dbReference>
<dbReference type="STRING" id="3988.B9RTW8"/>
<evidence type="ECO:0000256" key="14">
    <source>
        <dbReference type="ARBA" id="ARBA00023136"/>
    </source>
</evidence>
<evidence type="ECO:0000256" key="18">
    <source>
        <dbReference type="ARBA" id="ARBA00048679"/>
    </source>
</evidence>
<dbReference type="InParanoid" id="B9RTW8"/>
<keyword evidence="22" id="KW-1185">Reference proteome</keyword>
<evidence type="ECO:0000256" key="16">
    <source>
        <dbReference type="ARBA" id="ARBA00023180"/>
    </source>
</evidence>